<gene>
    <name evidence="1" type="ORF">CV102_17585</name>
</gene>
<comment type="caution">
    <text evidence="1">The sequence shown here is derived from an EMBL/GenBank/DDBJ whole genome shotgun (WGS) entry which is preliminary data.</text>
</comment>
<evidence type="ECO:0000313" key="1">
    <source>
        <dbReference type="EMBL" id="TYL37421.1"/>
    </source>
</evidence>
<name>A0A8J8PYX8_9EURY</name>
<accession>A0A8J8PYX8</accession>
<keyword evidence="2" id="KW-1185">Reference proteome</keyword>
<organism evidence="1 2">
    <name type="scientific">Natronococcus pandeyae</name>
    <dbReference type="NCBI Taxonomy" id="2055836"/>
    <lineage>
        <taxon>Archaea</taxon>
        <taxon>Methanobacteriati</taxon>
        <taxon>Methanobacteriota</taxon>
        <taxon>Stenosarchaea group</taxon>
        <taxon>Halobacteria</taxon>
        <taxon>Halobacteriales</taxon>
        <taxon>Natrialbaceae</taxon>
        <taxon>Natronococcus</taxon>
    </lineage>
</organism>
<protein>
    <submittedName>
        <fullName evidence="1">Uncharacterized protein</fullName>
    </submittedName>
</protein>
<dbReference type="Proteomes" id="UP000766904">
    <property type="component" value="Unassembled WGS sequence"/>
</dbReference>
<dbReference type="AlphaFoldDB" id="A0A8J8PYX8"/>
<reference evidence="1" key="1">
    <citation type="submission" date="2017-11" db="EMBL/GenBank/DDBJ databases">
        <authorList>
            <person name="Kajale S.C."/>
            <person name="Sharma A."/>
        </authorList>
    </citation>
    <scope>NUCLEOTIDE SEQUENCE</scope>
    <source>
        <strain evidence="1">LS1_42</strain>
    </source>
</reference>
<evidence type="ECO:0000313" key="2">
    <source>
        <dbReference type="Proteomes" id="UP000766904"/>
    </source>
</evidence>
<proteinExistence type="predicted"/>
<dbReference type="RefSeq" id="WP_148859280.1">
    <property type="nucleotide sequence ID" value="NZ_PHNJ01000010.1"/>
</dbReference>
<sequence>MTDACQTGELVLEMAEAKSMPEPLTEEYSDRVQMAVAVYESLEFTADHTKAAGVFDIDPDILDKAASDYEWYRFREYHC</sequence>
<dbReference type="EMBL" id="PHNJ01000010">
    <property type="protein sequence ID" value="TYL37421.1"/>
    <property type="molecule type" value="Genomic_DNA"/>
</dbReference>